<sequence length="294" mass="33079">MQTKRTIFPNKLLPYLLLTPQLAITIIFFLWPAGQALKSSFEREDPFGFKTTFVWFHNYARLFSDPEYLNSVWRTAIFAVSVTAISMSVSLLLAVAVNRLLRSGKFYTTLLVWPYAVAPVVAGILWWFMFNPTIGILPYLLDQFGINWNHRINGSQAMILVVIAAAWKQISYNFLFFVAGLQSVPQSLTEAAAIDGAGPFKRFWTIVFPLLSPTTFFLMIVNINYAMFDTFGTIDATTQGGPAGATNTLVYKVYADGFLGLNIGSSSAQSVMLMLIVIALTVIQFRWVERRVQY</sequence>
<dbReference type="PANTHER" id="PTHR43227">
    <property type="entry name" value="BLL4140 PROTEIN"/>
    <property type="match status" value="1"/>
</dbReference>
<dbReference type="Gene3D" id="1.10.3720.10">
    <property type="entry name" value="MetI-like"/>
    <property type="match status" value="1"/>
</dbReference>
<dbReference type="PROSITE" id="PS50928">
    <property type="entry name" value="ABC_TM1"/>
    <property type="match status" value="1"/>
</dbReference>
<comment type="subunit">
    <text evidence="3">The complex is composed of two ATP-binding proteins (UgpC), two transmembrane proteins (UgpA and UgpE) and a solute-binding protein (UgpB).</text>
</comment>
<evidence type="ECO:0000256" key="11">
    <source>
        <dbReference type="ARBA" id="ARBA00040780"/>
    </source>
</evidence>
<proteinExistence type="inferred from homology"/>
<dbReference type="GO" id="GO:0005886">
    <property type="term" value="C:plasma membrane"/>
    <property type="evidence" value="ECO:0007669"/>
    <property type="project" value="UniProtKB-SubCell"/>
</dbReference>
<evidence type="ECO:0000313" key="17">
    <source>
        <dbReference type="Proteomes" id="UP000184533"/>
    </source>
</evidence>
<comment type="similarity">
    <text evidence="2 12">Belongs to the binding-protein-dependent transport system permease family.</text>
</comment>
<dbReference type="EMBL" id="LAJF01000020">
    <property type="protein sequence ID" value="KKB86749.1"/>
    <property type="molecule type" value="Genomic_DNA"/>
</dbReference>
<dbReference type="PANTHER" id="PTHR43227:SF9">
    <property type="entry name" value="SN-GLYCEROL-3-PHOSPHATE TRANSPORT SYSTEM PERMEASE PROTEIN UGPA"/>
    <property type="match status" value="1"/>
</dbReference>
<keyword evidence="6" id="KW-0997">Cell inner membrane</keyword>
<dbReference type="RefSeq" id="WP_046133387.1">
    <property type="nucleotide sequence ID" value="NZ_FQVC01000006.1"/>
</dbReference>
<dbReference type="PATRIC" id="fig|1121477.3.peg.1104"/>
<accession>A0A0F5LX49</accession>
<dbReference type="GO" id="GO:0055085">
    <property type="term" value="P:transmembrane transport"/>
    <property type="evidence" value="ECO:0007669"/>
    <property type="project" value="InterPro"/>
</dbReference>
<keyword evidence="5" id="KW-1003">Cell membrane</keyword>
<evidence type="ECO:0000256" key="12">
    <source>
        <dbReference type="RuleBase" id="RU363032"/>
    </source>
</evidence>
<keyword evidence="9 12" id="KW-0472">Membrane</keyword>
<evidence type="ECO:0000256" key="8">
    <source>
        <dbReference type="ARBA" id="ARBA00022989"/>
    </source>
</evidence>
<evidence type="ECO:0000256" key="10">
    <source>
        <dbReference type="ARBA" id="ARBA00037054"/>
    </source>
</evidence>
<dbReference type="AlphaFoldDB" id="A0A0F5LX49"/>
<evidence type="ECO:0000313" key="16">
    <source>
        <dbReference type="Proteomes" id="UP000033608"/>
    </source>
</evidence>
<dbReference type="OrthoDB" id="9773727at2"/>
<feature type="transmembrane region" description="Helical" evidence="12">
    <location>
        <begin position="202"/>
        <end position="223"/>
    </location>
</feature>
<keyword evidence="16" id="KW-1185">Reference proteome</keyword>
<evidence type="ECO:0000259" key="13">
    <source>
        <dbReference type="PROSITE" id="PS50928"/>
    </source>
</evidence>
<dbReference type="InterPro" id="IPR035906">
    <property type="entry name" value="MetI-like_sf"/>
</dbReference>
<dbReference type="STRING" id="1121477.SAMN02745223_02383"/>
<keyword evidence="4 12" id="KW-0813">Transport</keyword>
<dbReference type="Proteomes" id="UP000033608">
    <property type="component" value="Unassembled WGS sequence"/>
</dbReference>
<evidence type="ECO:0000256" key="5">
    <source>
        <dbReference type="ARBA" id="ARBA00022475"/>
    </source>
</evidence>
<dbReference type="Proteomes" id="UP000184533">
    <property type="component" value="Unassembled WGS sequence"/>
</dbReference>
<dbReference type="InterPro" id="IPR000515">
    <property type="entry name" value="MetI-like"/>
</dbReference>
<evidence type="ECO:0000256" key="6">
    <source>
        <dbReference type="ARBA" id="ARBA00022519"/>
    </source>
</evidence>
<comment type="function">
    <text evidence="10">Part of the ABC transporter complex UgpBAEC involved in sn-glycerol-3-phosphate (G3P) import. Probably responsible for the translocation of the substrate across the membrane.</text>
</comment>
<evidence type="ECO:0000256" key="2">
    <source>
        <dbReference type="ARBA" id="ARBA00009306"/>
    </source>
</evidence>
<feature type="transmembrane region" description="Helical" evidence="12">
    <location>
        <begin position="76"/>
        <end position="98"/>
    </location>
</feature>
<evidence type="ECO:0000256" key="1">
    <source>
        <dbReference type="ARBA" id="ARBA00004429"/>
    </source>
</evidence>
<dbReference type="EMBL" id="FQVC01000006">
    <property type="protein sequence ID" value="SHF33281.1"/>
    <property type="molecule type" value="Genomic_DNA"/>
</dbReference>
<comment type="subcellular location">
    <subcellularLocation>
        <location evidence="1">Cell inner membrane</location>
        <topology evidence="1">Multi-pass membrane protein</topology>
    </subcellularLocation>
    <subcellularLocation>
        <location evidence="12">Cell membrane</location>
        <topology evidence="12">Multi-pass membrane protein</topology>
    </subcellularLocation>
</comment>
<evidence type="ECO:0000313" key="14">
    <source>
        <dbReference type="EMBL" id="KKB86749.1"/>
    </source>
</evidence>
<feature type="transmembrane region" description="Helical" evidence="12">
    <location>
        <begin position="157"/>
        <end position="181"/>
    </location>
</feature>
<feature type="transmembrane region" description="Helical" evidence="12">
    <location>
        <begin position="268"/>
        <end position="288"/>
    </location>
</feature>
<reference evidence="14 16" key="1">
    <citation type="submission" date="2015-03" db="EMBL/GenBank/DDBJ databases">
        <authorList>
            <person name="Hassan Y.I."/>
            <person name="Lepp D."/>
            <person name="Zhou T."/>
        </authorList>
    </citation>
    <scope>NUCLEOTIDE SEQUENCE [LARGE SCALE GENOMIC DNA]</scope>
    <source>
        <strain evidence="14 16">DSM 17137</strain>
    </source>
</reference>
<evidence type="ECO:0000256" key="3">
    <source>
        <dbReference type="ARBA" id="ARBA00011557"/>
    </source>
</evidence>
<reference evidence="15 17" key="2">
    <citation type="submission" date="2016-11" db="EMBL/GenBank/DDBJ databases">
        <authorList>
            <person name="Jaros S."/>
            <person name="Januszkiewicz K."/>
            <person name="Wedrychowicz H."/>
        </authorList>
    </citation>
    <scope>NUCLEOTIDE SEQUENCE [LARGE SCALE GENOMIC DNA]</scope>
    <source>
        <strain evidence="15 17">DSM 17137</strain>
    </source>
</reference>
<protein>
    <recommendedName>
        <fullName evidence="11">sn-glycerol-3-phosphate transport system permease protein UgpA</fullName>
    </recommendedName>
</protein>
<keyword evidence="8 12" id="KW-1133">Transmembrane helix</keyword>
<name>A0A0F5LX49_9HYPH</name>
<dbReference type="CDD" id="cd06261">
    <property type="entry name" value="TM_PBP2"/>
    <property type="match status" value="1"/>
</dbReference>
<gene>
    <name evidence="15" type="ORF">SAMN02745223_02383</name>
    <name evidence="14" type="ORF">VW29_00360</name>
</gene>
<dbReference type="SUPFAM" id="SSF161098">
    <property type="entry name" value="MetI-like"/>
    <property type="match status" value="1"/>
</dbReference>
<dbReference type="InterPro" id="IPR050809">
    <property type="entry name" value="UgpAE/MalFG_permease"/>
</dbReference>
<dbReference type="Pfam" id="PF00528">
    <property type="entry name" value="BPD_transp_1"/>
    <property type="match status" value="1"/>
</dbReference>
<evidence type="ECO:0000256" key="4">
    <source>
        <dbReference type="ARBA" id="ARBA00022448"/>
    </source>
</evidence>
<evidence type="ECO:0000256" key="7">
    <source>
        <dbReference type="ARBA" id="ARBA00022692"/>
    </source>
</evidence>
<feature type="transmembrane region" description="Helical" evidence="12">
    <location>
        <begin position="12"/>
        <end position="31"/>
    </location>
</feature>
<evidence type="ECO:0000256" key="9">
    <source>
        <dbReference type="ARBA" id="ARBA00023136"/>
    </source>
</evidence>
<dbReference type="NCBIfam" id="NF007852">
    <property type="entry name" value="PRK10561.1"/>
    <property type="match status" value="1"/>
</dbReference>
<organism evidence="14 16">
    <name type="scientific">Devosia limi DSM 17137</name>
    <dbReference type="NCBI Taxonomy" id="1121477"/>
    <lineage>
        <taxon>Bacteria</taxon>
        <taxon>Pseudomonadati</taxon>
        <taxon>Pseudomonadota</taxon>
        <taxon>Alphaproteobacteria</taxon>
        <taxon>Hyphomicrobiales</taxon>
        <taxon>Devosiaceae</taxon>
        <taxon>Devosia</taxon>
    </lineage>
</organism>
<feature type="domain" description="ABC transmembrane type-1" evidence="13">
    <location>
        <begin position="72"/>
        <end position="284"/>
    </location>
</feature>
<keyword evidence="7 12" id="KW-0812">Transmembrane</keyword>
<evidence type="ECO:0000313" key="15">
    <source>
        <dbReference type="EMBL" id="SHF33281.1"/>
    </source>
</evidence>
<feature type="transmembrane region" description="Helical" evidence="12">
    <location>
        <begin position="110"/>
        <end position="130"/>
    </location>
</feature>